<evidence type="ECO:0000313" key="3">
    <source>
        <dbReference type="EMBL" id="WMT83068.1"/>
    </source>
</evidence>
<dbReference type="InterPro" id="IPR011608">
    <property type="entry name" value="PRD"/>
</dbReference>
<dbReference type="EMBL" id="CP101637">
    <property type="protein sequence ID" value="WMT83068.1"/>
    <property type="molecule type" value="Genomic_DNA"/>
</dbReference>
<dbReference type="RefSeq" id="WP_228105198.1">
    <property type="nucleotide sequence ID" value="NZ_CP101637.1"/>
</dbReference>
<keyword evidence="4" id="KW-1185">Reference proteome</keyword>
<proteinExistence type="predicted"/>
<protein>
    <submittedName>
        <fullName evidence="3">Transcription antiterminator LicT</fullName>
    </submittedName>
</protein>
<gene>
    <name evidence="3" type="primary">licT_2</name>
    <name evidence="3" type="ORF">TEMA_35660</name>
</gene>
<dbReference type="PANTHER" id="PTHR30185">
    <property type="entry name" value="CRYPTIC BETA-GLUCOSIDE BGL OPERON ANTITERMINATOR"/>
    <property type="match status" value="1"/>
</dbReference>
<dbReference type="InterPro" id="IPR036634">
    <property type="entry name" value="PRD_sf"/>
</dbReference>
<keyword evidence="1" id="KW-0677">Repeat</keyword>
<accession>A0ABY9Q6B3</accession>
<evidence type="ECO:0000259" key="2">
    <source>
        <dbReference type="PROSITE" id="PS51372"/>
    </source>
</evidence>
<dbReference type="Gene3D" id="1.10.1790.10">
    <property type="entry name" value="PRD domain"/>
    <property type="match status" value="2"/>
</dbReference>
<evidence type="ECO:0000256" key="1">
    <source>
        <dbReference type="ARBA" id="ARBA00022737"/>
    </source>
</evidence>
<dbReference type="PANTHER" id="PTHR30185:SF15">
    <property type="entry name" value="CRYPTIC BETA-GLUCOSIDE BGL OPERON ANTITERMINATOR"/>
    <property type="match status" value="1"/>
</dbReference>
<dbReference type="InterPro" id="IPR050661">
    <property type="entry name" value="BglG_antiterminators"/>
</dbReference>
<name>A0ABY9Q6B3_9FIRM</name>
<dbReference type="Gene3D" id="2.30.24.10">
    <property type="entry name" value="CAT RNA-binding domain"/>
    <property type="match status" value="1"/>
</dbReference>
<feature type="domain" description="PRD" evidence="2">
    <location>
        <begin position="64"/>
        <end position="169"/>
    </location>
</feature>
<dbReference type="InterPro" id="IPR036650">
    <property type="entry name" value="CAT_RNA-bd_dom_sf"/>
</dbReference>
<evidence type="ECO:0000313" key="4">
    <source>
        <dbReference type="Proteomes" id="UP001235030"/>
    </source>
</evidence>
<dbReference type="SUPFAM" id="SSF50151">
    <property type="entry name" value="SacY-like RNA-binding domain"/>
    <property type="match status" value="1"/>
</dbReference>
<dbReference type="SMART" id="SM01061">
    <property type="entry name" value="CAT_RBD"/>
    <property type="match status" value="1"/>
</dbReference>
<dbReference type="PROSITE" id="PS51372">
    <property type="entry name" value="PRD_2"/>
    <property type="match status" value="2"/>
</dbReference>
<dbReference type="InterPro" id="IPR004341">
    <property type="entry name" value="CAT_RNA-bd_dom"/>
</dbReference>
<dbReference type="SUPFAM" id="SSF63520">
    <property type="entry name" value="PTS-regulatory domain, PRD"/>
    <property type="match status" value="2"/>
</dbReference>
<dbReference type="Pfam" id="PF03123">
    <property type="entry name" value="CAT_RBD"/>
    <property type="match status" value="1"/>
</dbReference>
<dbReference type="Pfam" id="PF00874">
    <property type="entry name" value="PRD"/>
    <property type="match status" value="2"/>
</dbReference>
<reference evidence="3 4" key="1">
    <citation type="submission" date="2022-07" db="EMBL/GenBank/DDBJ databases">
        <title>Genome sequence of Terrisporobacter mayombei DSM6539.</title>
        <authorList>
            <person name="Boeer T."/>
            <person name="Bengelsdorf F.R."/>
            <person name="Daniel R."/>
            <person name="Poehlein A."/>
        </authorList>
    </citation>
    <scope>NUCLEOTIDE SEQUENCE [LARGE SCALE GENOMIC DNA]</scope>
    <source>
        <strain evidence="3 4">DSM 6539</strain>
    </source>
</reference>
<dbReference type="Proteomes" id="UP001235030">
    <property type="component" value="Chromosome"/>
</dbReference>
<feature type="domain" description="PRD" evidence="2">
    <location>
        <begin position="170"/>
        <end position="278"/>
    </location>
</feature>
<organism evidence="3 4">
    <name type="scientific">Terrisporobacter mayombei</name>
    <dbReference type="NCBI Taxonomy" id="1541"/>
    <lineage>
        <taxon>Bacteria</taxon>
        <taxon>Bacillati</taxon>
        <taxon>Bacillota</taxon>
        <taxon>Clostridia</taxon>
        <taxon>Peptostreptococcales</taxon>
        <taxon>Peptostreptococcaceae</taxon>
        <taxon>Terrisporobacter</taxon>
    </lineage>
</organism>
<sequence>MYIKKIFNNNVVLTILDNNTEAIITGAGVGFKKKPGDFIDENLISKSYIIQDNQRYRYNQILNDTSIEYFRISEEIIEKANDMLENYVDDSIIISLTSHIKFAVEREQQGIKLPNLILNETKYLYKEEFKIGLWAIDHIYNVIGIKLPVDEAGYIAIHIINGLVNTKENEGISILEFSKEVVDIIENIYECKLDQESMGYMRLMTHLKFFVQRILKKESYEDSRMDSMYKIINKRFINSKKCIDEISKLVLEKFEYDISSSEELYLMIHINKITTNEF</sequence>